<evidence type="ECO:0000256" key="4">
    <source>
        <dbReference type="SAM" id="MobiDB-lite"/>
    </source>
</evidence>
<feature type="domain" description="Rhodanese" evidence="5">
    <location>
        <begin position="302"/>
        <end position="394"/>
    </location>
</feature>
<sequence length="396" mass="41204">MSGEDAAGQAAADPAHSAPPIPAERLRPLSPAESARYARHLTLGEVGARGQQALRAARVLVVGAGGLGAPIIQYLAAAGVGHLSIIDDDVVELSNLQRQVIHREEDLGRPKAESARDAVLRLDHRASVRALPERLGPENALPLFEEHDVVLDGADNFATRYLSSDAAEITGTPLVWGTISQFSGQVSVFAPGRGPMLRDLYPDIPPADSVPSCAAGGVLGAVVGQVGALMAVEAIKLITGIGRPAIGRLLLLDALAATQRELRVERDPGRPAVETLHEVAAACGTAAAAGSVPSISLAELLDGPPELLLDIREPAERAGGHLPGDRALPLGRILEEGWAAVAPLAPQGRMVLYCRSGARSERAVRRLLADPALPAGIDVRSLSGGYLGYEATTLHP</sequence>
<evidence type="ECO:0000313" key="6">
    <source>
        <dbReference type="EMBL" id="MCF4007268.1"/>
    </source>
</evidence>
<dbReference type="CDD" id="cd00158">
    <property type="entry name" value="RHOD"/>
    <property type="match status" value="1"/>
</dbReference>
<keyword evidence="7" id="KW-1185">Reference proteome</keyword>
<dbReference type="NCBIfam" id="NF004281">
    <property type="entry name" value="PRK05690.1"/>
    <property type="match status" value="1"/>
</dbReference>
<dbReference type="GO" id="GO:0008641">
    <property type="term" value="F:ubiquitin-like modifier activating enzyme activity"/>
    <property type="evidence" value="ECO:0007669"/>
    <property type="project" value="InterPro"/>
</dbReference>
<dbReference type="SUPFAM" id="SSF69572">
    <property type="entry name" value="Activating enzymes of the ubiquitin-like proteins"/>
    <property type="match status" value="1"/>
</dbReference>
<evidence type="ECO:0000256" key="2">
    <source>
        <dbReference type="ARBA" id="ARBA00022741"/>
    </source>
</evidence>
<dbReference type="CDD" id="cd00757">
    <property type="entry name" value="ThiF_MoeB_HesA_family"/>
    <property type="match status" value="1"/>
</dbReference>
<dbReference type="Proteomes" id="UP001139336">
    <property type="component" value="Unassembled WGS sequence"/>
</dbReference>
<proteinExistence type="predicted"/>
<feature type="compositionally biased region" description="Low complexity" evidence="4">
    <location>
        <begin position="1"/>
        <end position="16"/>
    </location>
</feature>
<dbReference type="SMART" id="SM00450">
    <property type="entry name" value="RHOD"/>
    <property type="match status" value="1"/>
</dbReference>
<name>A0A9X1QT09_9CORY</name>
<evidence type="ECO:0000259" key="5">
    <source>
        <dbReference type="PROSITE" id="PS50206"/>
    </source>
</evidence>
<dbReference type="Gene3D" id="3.40.50.720">
    <property type="entry name" value="NAD(P)-binding Rossmann-like Domain"/>
    <property type="match status" value="1"/>
</dbReference>
<dbReference type="GO" id="GO:0005829">
    <property type="term" value="C:cytosol"/>
    <property type="evidence" value="ECO:0007669"/>
    <property type="project" value="TreeGrafter"/>
</dbReference>
<dbReference type="RefSeq" id="WP_236119407.1">
    <property type="nucleotide sequence ID" value="NZ_JAKGSI010000004.1"/>
</dbReference>
<accession>A0A9X1QT09</accession>
<dbReference type="InterPro" id="IPR001763">
    <property type="entry name" value="Rhodanese-like_dom"/>
</dbReference>
<dbReference type="Pfam" id="PF00581">
    <property type="entry name" value="Rhodanese"/>
    <property type="match status" value="1"/>
</dbReference>
<evidence type="ECO:0000313" key="7">
    <source>
        <dbReference type="Proteomes" id="UP001139336"/>
    </source>
</evidence>
<dbReference type="InterPro" id="IPR045886">
    <property type="entry name" value="ThiF/MoeB/HesA"/>
</dbReference>
<comment type="caution">
    <text evidence="6">The sequence shown here is derived from an EMBL/GenBank/DDBJ whole genome shotgun (WGS) entry which is preliminary data.</text>
</comment>
<keyword evidence="1" id="KW-0808">Transferase</keyword>
<dbReference type="Pfam" id="PF00899">
    <property type="entry name" value="ThiF"/>
    <property type="match status" value="1"/>
</dbReference>
<dbReference type="GO" id="GO:0004792">
    <property type="term" value="F:thiosulfate-cyanide sulfurtransferase activity"/>
    <property type="evidence" value="ECO:0007669"/>
    <property type="project" value="TreeGrafter"/>
</dbReference>
<organism evidence="6 7">
    <name type="scientific">Corynebacterium uropygiale</name>
    <dbReference type="NCBI Taxonomy" id="1775911"/>
    <lineage>
        <taxon>Bacteria</taxon>
        <taxon>Bacillati</taxon>
        <taxon>Actinomycetota</taxon>
        <taxon>Actinomycetes</taxon>
        <taxon>Mycobacteriales</taxon>
        <taxon>Corynebacteriaceae</taxon>
        <taxon>Corynebacterium</taxon>
    </lineage>
</organism>
<dbReference type="PANTHER" id="PTHR10953">
    <property type="entry name" value="UBIQUITIN-ACTIVATING ENZYME E1"/>
    <property type="match status" value="1"/>
</dbReference>
<gene>
    <name evidence="6" type="primary">moeB</name>
    <name evidence="6" type="ORF">L1O03_08780</name>
</gene>
<feature type="region of interest" description="Disordered" evidence="4">
    <location>
        <begin position="1"/>
        <end position="26"/>
    </location>
</feature>
<dbReference type="Gene3D" id="3.40.250.10">
    <property type="entry name" value="Rhodanese-like domain"/>
    <property type="match status" value="1"/>
</dbReference>
<dbReference type="InterPro" id="IPR000594">
    <property type="entry name" value="ThiF_NAD_FAD-bd"/>
</dbReference>
<evidence type="ECO:0000256" key="3">
    <source>
        <dbReference type="ARBA" id="ARBA00022840"/>
    </source>
</evidence>
<dbReference type="FunFam" id="3.40.50.720:FF:000033">
    <property type="entry name" value="Adenylyltransferase and sulfurtransferase MOCS3"/>
    <property type="match status" value="1"/>
</dbReference>
<dbReference type="GO" id="GO:0005524">
    <property type="term" value="F:ATP binding"/>
    <property type="evidence" value="ECO:0007669"/>
    <property type="project" value="UniProtKB-KW"/>
</dbReference>
<dbReference type="GO" id="GO:0016779">
    <property type="term" value="F:nucleotidyltransferase activity"/>
    <property type="evidence" value="ECO:0007669"/>
    <property type="project" value="UniProtKB-KW"/>
</dbReference>
<keyword evidence="6" id="KW-0548">Nucleotidyltransferase</keyword>
<dbReference type="InterPro" id="IPR035985">
    <property type="entry name" value="Ubiquitin-activating_enz"/>
</dbReference>
<dbReference type="InterPro" id="IPR036873">
    <property type="entry name" value="Rhodanese-like_dom_sf"/>
</dbReference>
<dbReference type="GO" id="GO:0008146">
    <property type="term" value="F:sulfotransferase activity"/>
    <property type="evidence" value="ECO:0007669"/>
    <property type="project" value="TreeGrafter"/>
</dbReference>
<keyword evidence="2" id="KW-0547">Nucleotide-binding</keyword>
<protein>
    <submittedName>
        <fullName evidence="6">Molybdopterin-synthase adenylyltransferase MoeB</fullName>
    </submittedName>
</protein>
<evidence type="ECO:0000256" key="1">
    <source>
        <dbReference type="ARBA" id="ARBA00022679"/>
    </source>
</evidence>
<dbReference type="PANTHER" id="PTHR10953:SF102">
    <property type="entry name" value="ADENYLYLTRANSFERASE AND SULFURTRANSFERASE MOCS3"/>
    <property type="match status" value="1"/>
</dbReference>
<dbReference type="AlphaFoldDB" id="A0A9X1QT09"/>
<dbReference type="PROSITE" id="PS50206">
    <property type="entry name" value="RHODANESE_3"/>
    <property type="match status" value="1"/>
</dbReference>
<keyword evidence="3" id="KW-0067">ATP-binding</keyword>
<dbReference type="EMBL" id="JAKGSI010000004">
    <property type="protein sequence ID" value="MCF4007268.1"/>
    <property type="molecule type" value="Genomic_DNA"/>
</dbReference>
<reference evidence="6" key="1">
    <citation type="submission" date="2022-01" db="EMBL/GenBank/DDBJ databases">
        <title>Corynebacterium sp. nov isolated from isolated from the feces of the greater white-fronted geese (Anser albifrons) at Poyang Lake, PR China.</title>
        <authorList>
            <person name="Liu Q."/>
        </authorList>
    </citation>
    <scope>NUCLEOTIDE SEQUENCE</scope>
    <source>
        <strain evidence="6">JCM 32435</strain>
    </source>
</reference>